<evidence type="ECO:0000256" key="2">
    <source>
        <dbReference type="ARBA" id="ARBA00004936"/>
    </source>
</evidence>
<dbReference type="PANTHER" id="PTHR47371">
    <property type="entry name" value="LIPOTEICHOIC ACID SYNTHASE"/>
    <property type="match status" value="1"/>
</dbReference>
<protein>
    <submittedName>
        <fullName evidence="9">Sulfatase</fullName>
    </submittedName>
</protein>
<evidence type="ECO:0000256" key="7">
    <source>
        <dbReference type="SAM" id="Phobius"/>
    </source>
</evidence>
<dbReference type="Pfam" id="PF00884">
    <property type="entry name" value="Sulfatase"/>
    <property type="match status" value="1"/>
</dbReference>
<evidence type="ECO:0000256" key="4">
    <source>
        <dbReference type="ARBA" id="ARBA00022692"/>
    </source>
</evidence>
<dbReference type="Gene3D" id="3.40.720.10">
    <property type="entry name" value="Alkaline Phosphatase, subunit A"/>
    <property type="match status" value="1"/>
</dbReference>
<dbReference type="SUPFAM" id="SSF53649">
    <property type="entry name" value="Alkaline phosphatase-like"/>
    <property type="match status" value="1"/>
</dbReference>
<keyword evidence="5 7" id="KW-1133">Transmembrane helix</keyword>
<dbReference type="InterPro" id="IPR050448">
    <property type="entry name" value="OpgB/LTA_synthase_biosynth"/>
</dbReference>
<dbReference type="InterPro" id="IPR017850">
    <property type="entry name" value="Alkaline_phosphatase_core_sf"/>
</dbReference>
<dbReference type="InterPro" id="IPR000917">
    <property type="entry name" value="Sulfatase_N"/>
</dbReference>
<sequence length="619" mass="66106">MSAEPTVDRVRLALVSVPLVVVDVVLDVLQALDQGAAGRRLGVAALPGLVGVHLGVVGLWAVVFALTRTGRRHTLRNVAFHVSAGAYLLLSVAAHLYQRRTGSPLDTATLSTVVHAPAVVGDIVRRSAGPGASALLLLAVAYAAVAPWLVRRLAARQRTARPARHRSPALLAAVAVAVLVAGLTAPLVTGSGAYGRHRAVELVAGAWDEVREDARATRPAPGPSAPPSTLVRSEPLAAGQAPRNLVVVVLESLRWSATSLADPELGTTPFLARLAERSTVATRAYTTVPHTSKALTSIHCGIAPPVDTRLTESEPGRIPATCLPALLGRQGYGTAFFQAATGGFERRPELVANLGFDEFRGVEDLPTEGFGPANYFGYEDDVLLDPATEWMAAQEQPFALSLLTVGGHHDYVLPDTFELQRFAEDDELNLYLNTAAYYDRFLEQLFDRIDGLGIADDTVVALVGDHGEGFGEHGLRQHDNTIYEEGVHVPLLVHDPADARGRTVDVPVTTASTMPSVLDALGYRVEGGAVAAPIRAAEPVPLHLSCQSVNRCLTRIDGSSKFVHHFGHRPDELFDLDADPGEQDNLLSTLSRAEQATLRDELLAWRDEVRVLWAPSTGG</sequence>
<dbReference type="RefSeq" id="WP_091074165.1">
    <property type="nucleotide sequence ID" value="NZ_LT629799.1"/>
</dbReference>
<dbReference type="EMBL" id="LT629799">
    <property type="protein sequence ID" value="SDU91132.1"/>
    <property type="molecule type" value="Genomic_DNA"/>
</dbReference>
<keyword evidence="10" id="KW-1185">Reference proteome</keyword>
<evidence type="ECO:0000256" key="5">
    <source>
        <dbReference type="ARBA" id="ARBA00022989"/>
    </source>
</evidence>
<dbReference type="AlphaFoldDB" id="A0A1H2MDD0"/>
<evidence type="ECO:0000256" key="1">
    <source>
        <dbReference type="ARBA" id="ARBA00004651"/>
    </source>
</evidence>
<feature type="transmembrane region" description="Helical" evidence="7">
    <location>
        <begin position="12"/>
        <end position="32"/>
    </location>
</feature>
<evidence type="ECO:0000256" key="3">
    <source>
        <dbReference type="ARBA" id="ARBA00022475"/>
    </source>
</evidence>
<dbReference type="PANTHER" id="PTHR47371:SF3">
    <property type="entry name" value="PHOSPHOGLYCEROL TRANSFERASE I"/>
    <property type="match status" value="1"/>
</dbReference>
<feature type="transmembrane region" description="Helical" evidence="7">
    <location>
        <begin position="170"/>
        <end position="188"/>
    </location>
</feature>
<feature type="domain" description="Sulfatase N-terminal" evidence="8">
    <location>
        <begin position="243"/>
        <end position="523"/>
    </location>
</feature>
<reference evidence="10" key="1">
    <citation type="submission" date="2016-10" db="EMBL/GenBank/DDBJ databases">
        <authorList>
            <person name="Varghese N."/>
            <person name="Submissions S."/>
        </authorList>
    </citation>
    <scope>NUCLEOTIDE SEQUENCE [LARGE SCALE GENOMIC DNA]</scope>
    <source>
        <strain evidence="10">DSM 21743</strain>
    </source>
</reference>
<gene>
    <name evidence="9" type="ORF">SAMN04488544_1845</name>
</gene>
<proteinExistence type="predicted"/>
<name>A0A1H2MDD0_9ACTN</name>
<feature type="transmembrane region" description="Helical" evidence="7">
    <location>
        <begin position="44"/>
        <end position="66"/>
    </location>
</feature>
<accession>A0A1H2MDD0</accession>
<feature type="transmembrane region" description="Helical" evidence="7">
    <location>
        <begin position="78"/>
        <end position="97"/>
    </location>
</feature>
<feature type="transmembrane region" description="Helical" evidence="7">
    <location>
        <begin position="132"/>
        <end position="150"/>
    </location>
</feature>
<dbReference type="GO" id="GO:0005886">
    <property type="term" value="C:plasma membrane"/>
    <property type="evidence" value="ECO:0007669"/>
    <property type="project" value="UniProtKB-SubCell"/>
</dbReference>
<comment type="pathway">
    <text evidence="2">Cell wall biogenesis; lipoteichoic acid biosynthesis.</text>
</comment>
<evidence type="ECO:0000313" key="9">
    <source>
        <dbReference type="EMBL" id="SDU91132.1"/>
    </source>
</evidence>
<evidence type="ECO:0000313" key="10">
    <source>
        <dbReference type="Proteomes" id="UP000198825"/>
    </source>
</evidence>
<dbReference type="OrthoDB" id="9777306at2"/>
<organism evidence="9 10">
    <name type="scientific">Microlunatus sagamiharensis</name>
    <dbReference type="NCBI Taxonomy" id="546874"/>
    <lineage>
        <taxon>Bacteria</taxon>
        <taxon>Bacillati</taxon>
        <taxon>Actinomycetota</taxon>
        <taxon>Actinomycetes</taxon>
        <taxon>Propionibacteriales</taxon>
        <taxon>Propionibacteriaceae</taxon>
        <taxon>Microlunatus</taxon>
    </lineage>
</organism>
<dbReference type="STRING" id="546874.SAMN04488544_1845"/>
<evidence type="ECO:0000256" key="6">
    <source>
        <dbReference type="ARBA" id="ARBA00023136"/>
    </source>
</evidence>
<comment type="subcellular location">
    <subcellularLocation>
        <location evidence="1">Cell membrane</location>
        <topology evidence="1">Multi-pass membrane protein</topology>
    </subcellularLocation>
</comment>
<keyword evidence="6 7" id="KW-0472">Membrane</keyword>
<dbReference type="Proteomes" id="UP000198825">
    <property type="component" value="Chromosome I"/>
</dbReference>
<evidence type="ECO:0000259" key="8">
    <source>
        <dbReference type="Pfam" id="PF00884"/>
    </source>
</evidence>
<keyword evidence="3" id="KW-1003">Cell membrane</keyword>
<dbReference type="CDD" id="cd16015">
    <property type="entry name" value="LTA_synthase"/>
    <property type="match status" value="1"/>
</dbReference>
<keyword evidence="4 7" id="KW-0812">Transmembrane</keyword>